<keyword evidence="2" id="KW-1133">Transmembrane helix</keyword>
<evidence type="ECO:0000256" key="2">
    <source>
        <dbReference type="SAM" id="Phobius"/>
    </source>
</evidence>
<comment type="caution">
    <text evidence="3">The sequence shown here is derived from an EMBL/GenBank/DDBJ whole genome shotgun (WGS) entry which is preliminary data.</text>
</comment>
<reference evidence="3" key="1">
    <citation type="submission" date="2022-04" db="EMBL/GenBank/DDBJ databases">
        <title>Roseibium sp. CAU 1639 isolated from mud.</title>
        <authorList>
            <person name="Kim W."/>
        </authorList>
    </citation>
    <scope>NUCLEOTIDE SEQUENCE</scope>
    <source>
        <strain evidence="3">CAU 1639</strain>
    </source>
</reference>
<evidence type="ECO:0000313" key="4">
    <source>
        <dbReference type="Proteomes" id="UP001431221"/>
    </source>
</evidence>
<feature type="region of interest" description="Disordered" evidence="1">
    <location>
        <begin position="293"/>
        <end position="317"/>
    </location>
</feature>
<keyword evidence="4" id="KW-1185">Reference proteome</keyword>
<dbReference type="Pfam" id="PF19495">
    <property type="entry name" value="DUF6030"/>
    <property type="match status" value="1"/>
</dbReference>
<protein>
    <submittedName>
        <fullName evidence="3">DUF6030 family protein</fullName>
    </submittedName>
</protein>
<accession>A0ABT0GZ85</accession>
<dbReference type="InterPro" id="IPR046071">
    <property type="entry name" value="DUF6030"/>
</dbReference>
<dbReference type="Proteomes" id="UP001431221">
    <property type="component" value="Unassembled WGS sequence"/>
</dbReference>
<keyword evidence="2" id="KW-0472">Membrane</keyword>
<feature type="region of interest" description="Disordered" evidence="1">
    <location>
        <begin position="1"/>
        <end position="59"/>
    </location>
</feature>
<dbReference type="EMBL" id="JALNMJ010000018">
    <property type="protein sequence ID" value="MCK7614754.1"/>
    <property type="molecule type" value="Genomic_DNA"/>
</dbReference>
<feature type="transmembrane region" description="Helical" evidence="2">
    <location>
        <begin position="68"/>
        <end position="85"/>
    </location>
</feature>
<evidence type="ECO:0000256" key="1">
    <source>
        <dbReference type="SAM" id="MobiDB-lite"/>
    </source>
</evidence>
<feature type="compositionally biased region" description="Basic and acidic residues" evidence="1">
    <location>
        <begin position="308"/>
        <end position="317"/>
    </location>
</feature>
<evidence type="ECO:0000313" key="3">
    <source>
        <dbReference type="EMBL" id="MCK7614754.1"/>
    </source>
</evidence>
<organism evidence="3 4">
    <name type="scientific">Roseibium sediminicola</name>
    <dbReference type="NCBI Taxonomy" id="2933272"/>
    <lineage>
        <taxon>Bacteria</taxon>
        <taxon>Pseudomonadati</taxon>
        <taxon>Pseudomonadota</taxon>
        <taxon>Alphaproteobacteria</taxon>
        <taxon>Hyphomicrobiales</taxon>
        <taxon>Stappiaceae</taxon>
        <taxon>Roseibium</taxon>
    </lineage>
</organism>
<proteinExistence type="predicted"/>
<name>A0ABT0GZ85_9HYPH</name>
<gene>
    <name evidence="3" type="ORF">M0H32_21505</name>
</gene>
<sequence length="317" mass="34569">MAGPADRFRQLFKSGGTGEAGRKDGKPVSRRSTQHQSGPRWADPDIEPAPGKRTNSGKRGHASFVTSYYLWGTLALLAAGIAVGGPGMRFWPDGRSEGAGQGTGLADPLVALQEGARDVLLAPTPELAAELKRSFLGKPDALCDELRAIGLSNPGWRKAPFKKNRWQCASDLVELTTPSVDFGSTTLFFLLRGASEDKIDYLRLKLVVEDPRQKQIGLDAVWLVIDALAGRYGWTVPDAFREAVAQFKRLETTHRGVQLSVAPEDPKLTGDPLASQRMNIIMNFGEPDLIRPADRFEQAPPLESGWSVRDRNGPAKE</sequence>
<keyword evidence="2" id="KW-0812">Transmembrane</keyword>
<dbReference type="RefSeq" id="WP_248157514.1">
    <property type="nucleotide sequence ID" value="NZ_JALNMJ010000018.1"/>
</dbReference>